<organism evidence="2 3">
    <name type="scientific">Liparis tanakae</name>
    <name type="common">Tanaka's snailfish</name>
    <dbReference type="NCBI Taxonomy" id="230148"/>
    <lineage>
        <taxon>Eukaryota</taxon>
        <taxon>Metazoa</taxon>
        <taxon>Chordata</taxon>
        <taxon>Craniata</taxon>
        <taxon>Vertebrata</taxon>
        <taxon>Euteleostomi</taxon>
        <taxon>Actinopterygii</taxon>
        <taxon>Neopterygii</taxon>
        <taxon>Teleostei</taxon>
        <taxon>Neoteleostei</taxon>
        <taxon>Acanthomorphata</taxon>
        <taxon>Eupercaria</taxon>
        <taxon>Perciformes</taxon>
        <taxon>Cottioidei</taxon>
        <taxon>Cottales</taxon>
        <taxon>Liparidae</taxon>
        <taxon>Liparis</taxon>
    </lineage>
</organism>
<keyword evidence="1" id="KW-0812">Transmembrane</keyword>
<reference evidence="2 3" key="1">
    <citation type="submission" date="2019-03" db="EMBL/GenBank/DDBJ databases">
        <title>First draft genome of Liparis tanakae, snailfish: a comprehensive survey of snailfish specific genes.</title>
        <authorList>
            <person name="Kim W."/>
            <person name="Song I."/>
            <person name="Jeong J.-H."/>
            <person name="Kim D."/>
            <person name="Kim S."/>
            <person name="Ryu S."/>
            <person name="Song J.Y."/>
            <person name="Lee S.K."/>
        </authorList>
    </citation>
    <scope>NUCLEOTIDE SEQUENCE [LARGE SCALE GENOMIC DNA]</scope>
    <source>
        <tissue evidence="2">Muscle</tissue>
    </source>
</reference>
<comment type="caution">
    <text evidence="2">The sequence shown here is derived from an EMBL/GenBank/DDBJ whole genome shotgun (WGS) entry which is preliminary data.</text>
</comment>
<evidence type="ECO:0000256" key="1">
    <source>
        <dbReference type="SAM" id="Phobius"/>
    </source>
</evidence>
<sequence length="61" mass="6755">MTHTAAAASPLLKPRRKGFRFLNRSLLLAACAACIGGTFQYGYNISVINAPTTRYSWVFLF</sequence>
<name>A0A4Z2EMY7_9TELE</name>
<feature type="transmembrane region" description="Helical" evidence="1">
    <location>
        <begin position="21"/>
        <end position="43"/>
    </location>
</feature>
<dbReference type="Proteomes" id="UP000314294">
    <property type="component" value="Unassembled WGS sequence"/>
</dbReference>
<keyword evidence="1" id="KW-0472">Membrane</keyword>
<evidence type="ECO:0000313" key="2">
    <source>
        <dbReference type="EMBL" id="TNN30128.1"/>
    </source>
</evidence>
<keyword evidence="3" id="KW-1185">Reference proteome</keyword>
<keyword evidence="2" id="KW-0813">Transport</keyword>
<evidence type="ECO:0000313" key="3">
    <source>
        <dbReference type="Proteomes" id="UP000314294"/>
    </source>
</evidence>
<dbReference type="AlphaFoldDB" id="A0A4Z2EMY7"/>
<protein>
    <submittedName>
        <fullName evidence="2">Solute carrier family 2, facilitated glucose transporter member 11</fullName>
    </submittedName>
</protein>
<proteinExistence type="predicted"/>
<gene>
    <name evidence="2" type="primary">SLC2A11_0</name>
    <name evidence="2" type="ORF">EYF80_059722</name>
</gene>
<dbReference type="EMBL" id="SRLO01004830">
    <property type="protein sequence ID" value="TNN30128.1"/>
    <property type="molecule type" value="Genomic_DNA"/>
</dbReference>
<accession>A0A4Z2EMY7</accession>
<keyword evidence="1" id="KW-1133">Transmembrane helix</keyword>
<keyword evidence="2" id="KW-0762">Sugar transport</keyword>